<dbReference type="Pfam" id="PF11907">
    <property type="entry name" value="DUF3427"/>
    <property type="match status" value="1"/>
</dbReference>
<dbReference type="PANTHER" id="PTHR47962:SF4">
    <property type="entry name" value="HELICASE"/>
    <property type="match status" value="1"/>
</dbReference>
<dbReference type="Gene3D" id="3.40.50.300">
    <property type="entry name" value="P-loop containing nucleotide triphosphate hydrolases"/>
    <property type="match status" value="2"/>
</dbReference>
<proteinExistence type="predicted"/>
<dbReference type="SUPFAM" id="SSF56024">
    <property type="entry name" value="Phospholipase D/nuclease"/>
    <property type="match status" value="1"/>
</dbReference>
<dbReference type="OrthoDB" id="9803459at2"/>
<dbReference type="SMART" id="SM00487">
    <property type="entry name" value="DEXDc"/>
    <property type="match status" value="1"/>
</dbReference>
<evidence type="ECO:0000259" key="2">
    <source>
        <dbReference type="PROSITE" id="PS51194"/>
    </source>
</evidence>
<dbReference type="PROSITE" id="PS51192">
    <property type="entry name" value="HELICASE_ATP_BIND_1"/>
    <property type="match status" value="1"/>
</dbReference>
<dbReference type="CDD" id="cd18032">
    <property type="entry name" value="DEXHc_RE_I_III_res"/>
    <property type="match status" value="1"/>
</dbReference>
<dbReference type="GO" id="GO:0003677">
    <property type="term" value="F:DNA binding"/>
    <property type="evidence" value="ECO:0007669"/>
    <property type="project" value="InterPro"/>
</dbReference>
<dbReference type="InterPro" id="IPR001650">
    <property type="entry name" value="Helicase_C-like"/>
</dbReference>
<name>A0A2H5F5P1_9RHOB</name>
<dbReference type="InterPro" id="IPR021835">
    <property type="entry name" value="DUF3427"/>
</dbReference>
<dbReference type="InterPro" id="IPR006935">
    <property type="entry name" value="Helicase/UvrB_N"/>
</dbReference>
<evidence type="ECO:0000259" key="1">
    <source>
        <dbReference type="PROSITE" id="PS51192"/>
    </source>
</evidence>
<dbReference type="InterPro" id="IPR014001">
    <property type="entry name" value="Helicase_ATP-bd"/>
</dbReference>
<keyword evidence="3" id="KW-0614">Plasmid</keyword>
<evidence type="ECO:0000313" key="3">
    <source>
        <dbReference type="EMBL" id="AUH66878.1"/>
    </source>
</evidence>
<dbReference type="RefSeq" id="WP_101754836.1">
    <property type="nucleotide sequence ID" value="NZ_CP025432.1"/>
</dbReference>
<dbReference type="Gene3D" id="3.30.870.10">
    <property type="entry name" value="Endonuclease Chain A"/>
    <property type="match status" value="1"/>
</dbReference>
<reference evidence="3 4" key="1">
    <citation type="journal article" date="2013" name="Antonie Van Leeuwenhoek">
        <title>Paracoccus zhejiangensis sp. nov., isolated from activated sludge in wastewater-treatment system.</title>
        <authorList>
            <person name="Wu Z.G."/>
            <person name="Zhang D.F."/>
            <person name="Liu Y.L."/>
            <person name="Wang F."/>
            <person name="Jiang X."/>
            <person name="Li C."/>
            <person name="Li S.P."/>
            <person name="Hong Q."/>
            <person name="Li W.J."/>
        </authorList>
    </citation>
    <scope>NUCLEOTIDE SEQUENCE [LARGE SCALE GENOMIC DNA]</scope>
    <source>
        <strain evidence="3 4">J6</strain>
        <plasmid evidence="4">Plasmid ppz02</plasmid>
    </source>
</reference>
<gene>
    <name evidence="3" type="ORF">CX676_21550</name>
</gene>
<dbReference type="CDD" id="cd18799">
    <property type="entry name" value="SF2_C_EcoAI-like"/>
    <property type="match status" value="1"/>
</dbReference>
<dbReference type="Pfam" id="PF00271">
    <property type="entry name" value="Helicase_C"/>
    <property type="match status" value="1"/>
</dbReference>
<dbReference type="PANTHER" id="PTHR47962">
    <property type="entry name" value="ATP-DEPENDENT HELICASE LHR-RELATED-RELATED"/>
    <property type="match status" value="1"/>
</dbReference>
<evidence type="ECO:0000313" key="4">
    <source>
        <dbReference type="Proteomes" id="UP000234530"/>
    </source>
</evidence>
<feature type="domain" description="Helicase C-terminal" evidence="2">
    <location>
        <begin position="491"/>
        <end position="661"/>
    </location>
</feature>
<dbReference type="Proteomes" id="UP000234530">
    <property type="component" value="Plasmid pPZ02"/>
</dbReference>
<accession>A0A2H5F5P1</accession>
<organism evidence="3 4">
    <name type="scientific">Paracoccus zhejiangensis</name>
    <dbReference type="NCBI Taxonomy" id="1077935"/>
    <lineage>
        <taxon>Bacteria</taxon>
        <taxon>Pseudomonadati</taxon>
        <taxon>Pseudomonadota</taxon>
        <taxon>Alphaproteobacteria</taxon>
        <taxon>Rhodobacterales</taxon>
        <taxon>Paracoccaceae</taxon>
        <taxon>Paracoccus</taxon>
    </lineage>
</organism>
<dbReference type="SMART" id="SM00490">
    <property type="entry name" value="HELICc"/>
    <property type="match status" value="1"/>
</dbReference>
<dbReference type="GO" id="GO:0016887">
    <property type="term" value="F:ATP hydrolysis activity"/>
    <property type="evidence" value="ECO:0007669"/>
    <property type="project" value="TreeGrafter"/>
</dbReference>
<dbReference type="SUPFAM" id="SSF52540">
    <property type="entry name" value="P-loop containing nucleoside triphosphate hydrolases"/>
    <property type="match status" value="1"/>
</dbReference>
<dbReference type="InterPro" id="IPR052511">
    <property type="entry name" value="ATP-dep_Helicase"/>
</dbReference>
<dbReference type="GO" id="GO:0005524">
    <property type="term" value="F:ATP binding"/>
    <property type="evidence" value="ECO:0007669"/>
    <property type="project" value="InterPro"/>
</dbReference>
<dbReference type="Pfam" id="PF04851">
    <property type="entry name" value="ResIII"/>
    <property type="match status" value="1"/>
</dbReference>
<protein>
    <submittedName>
        <fullName evidence="3">DUF3427 domain-containing protein</fullName>
    </submittedName>
</protein>
<dbReference type="KEGG" id="pzh:CX676_21550"/>
<keyword evidence="4" id="KW-1185">Reference proteome</keyword>
<feature type="domain" description="Helicase ATP-binding" evidence="1">
    <location>
        <begin position="293"/>
        <end position="440"/>
    </location>
</feature>
<dbReference type="InterPro" id="IPR027417">
    <property type="entry name" value="P-loop_NTPase"/>
</dbReference>
<sequence>MPPAECPICARVNGLPALRCAGSAIDLIAPGRHVSNWGELNATEQLAMLSLISATLAEGTVNIRPDLVDGHFVLQLSDKGGDRPGLLIAGERDSLLPHLIRHIDSANSVDLAVAFALDSGVNLIFPWLEDLLGRGGQLRLVVGDYLDVTEPSALRKLRDLDKESLAGRLDARVFETHGTSFHPKAWLFRATGSKGSTIVGSSNLSRSALTDGVEWNLHSAASGDVLAVEAAFETLIADPRVVPLTDGWIDSYARRRRVTQLPVFAARTVEAESPKLAPEPHGVQIEALKALEFTRRDGLHAGLVVLATGLGKTWLSAFDSRGFDRVLFVAHREEILAQAMATYRQIRPEARFGRYSGIAKEEGEIVFASIQTLGRAEHLRRFSPDDFDYIVVDEFHHASAASYRGLLDHFTPRFLLGLTATPERTDGGDLLSLCGENLVFRCDLYEGITRRLLAPFHYFGVPDDVDYAQIPWRSSRFDEAALTEAVATTARAENARVQLRQHGHGPAIGFCVSQRHADFMAQYFTKAGLRAVAVHSGASSAPRASSLEALGRGDLDILFAVDMFNEGVDVPNIGTVLMLRPTESTILFLQQLGRGLRRFGDKVLRVIDYIGNHRTFLTKARALLSAGEGDRSLSQKLEAAAAGALELPPGCEVTYDLEALDFLRAMLKQHIGADEAEAWYLDFRSRLGARPTASEFAHAGFSPARTGHGGWFDFVRDMGDPIPDAASVHKALLLNIEKSSMSDPAPLLTLLALVPEFQKGELRERLVQKAAVVALRRNVSIDPDRLDTGWSSWVMSPEFREDGGRLALRRRPAEGLAGLVTELAEWRLSEFAGKAPTRLVFDENAQTFQAGPQLWREYMREDIPPLFGQAFNPGNWNAGIVTLDKDMVLLTTLKKGSLSAGNHYEDRFISPTRMQWQSQTRTTQASRHGQILRGQMPDHRVHLFVRSEKLRGKTAAPFLYIGMPRFSGWHGERPITIDWDLPDPVPQHFRKMLRVP</sequence>
<dbReference type="PROSITE" id="PS51194">
    <property type="entry name" value="HELICASE_CTER"/>
    <property type="match status" value="1"/>
</dbReference>
<dbReference type="EMBL" id="CP025432">
    <property type="protein sequence ID" value="AUH66878.1"/>
    <property type="molecule type" value="Genomic_DNA"/>
</dbReference>
<geneLocation type="plasmid" evidence="4">
    <name>ppz02</name>
</geneLocation>
<dbReference type="AlphaFoldDB" id="A0A2H5F5P1"/>